<name>A0A2R5EH58_9BACL</name>
<comment type="caution">
    <text evidence="2">The sequence shown here is derived from an EMBL/GenBank/DDBJ whole genome shotgun (WGS) entry which is preliminary data.</text>
</comment>
<dbReference type="InterPro" id="IPR050490">
    <property type="entry name" value="Bact_solute-bd_prot1"/>
</dbReference>
<organism evidence="2 3">
    <name type="scientific">Paenibacillus agaridevorans</name>
    <dbReference type="NCBI Taxonomy" id="171404"/>
    <lineage>
        <taxon>Bacteria</taxon>
        <taxon>Bacillati</taxon>
        <taxon>Bacillota</taxon>
        <taxon>Bacilli</taxon>
        <taxon>Bacillales</taxon>
        <taxon>Paenibacillaceae</taxon>
        <taxon>Paenibacillus</taxon>
    </lineage>
</organism>
<keyword evidence="3" id="KW-1185">Reference proteome</keyword>
<dbReference type="EMBL" id="BDQX01000028">
    <property type="protein sequence ID" value="GBG05847.1"/>
    <property type="molecule type" value="Genomic_DNA"/>
</dbReference>
<sequence>MNTPTDEQDPFKKWISDKYNVDFKLTNIVAPDFESKLLTRFASEPPDIIFSGDRSLLQKLYNQGVLLDDWTPYLDKVPTLAGALDDAMKVFVSQDGKMIALPKQPDLSNWSFKIRKDWLDNLSLQMPTTDEELFEVLKQFTFNDPDGNGKDDTWGISSAGEGKGLNVAGNLAAMYGPGGFIVSDNKADHSILNGTHQQFLEFMSRLYKEKVIDPDWYTQSWGQKGAKLVTDKIGVDWYPGVLVSEYDMNDTGTGKAADMWTNLPMPKGSEIGGKHYPSAPVGGMLSISAQAAKDPEKLDRILQLIDGVAYPNEGYWALRWGVGVTDEKVVDLDGGAKFFSDHRNDPENYRVKFPGAWDYGTWIATNRDGVLQSTAKEAGKIEQKMLELDQQTMNAPTYQNFESFLHLDPQLISDVSKLQQQFDITYILGKDTNYEAFKKAWLAAGGQQLLDSTEQQFKELGFIK</sequence>
<evidence type="ECO:0000313" key="2">
    <source>
        <dbReference type="EMBL" id="GBG05847.1"/>
    </source>
</evidence>
<dbReference type="PANTHER" id="PTHR43649:SF33">
    <property type="entry name" value="POLYGALACTURONAN_RHAMNOGALACTURONAN-BINDING PROTEIN YTCQ"/>
    <property type="match status" value="1"/>
</dbReference>
<accession>A0A2R5EH58</accession>
<keyword evidence="1" id="KW-0732">Signal</keyword>
<evidence type="ECO:0000256" key="1">
    <source>
        <dbReference type="ARBA" id="ARBA00022729"/>
    </source>
</evidence>
<dbReference type="PANTHER" id="PTHR43649">
    <property type="entry name" value="ARABINOSE-BINDING PROTEIN-RELATED"/>
    <property type="match status" value="1"/>
</dbReference>
<gene>
    <name evidence="2" type="ORF">PAT3040_00332</name>
</gene>
<protein>
    <recommendedName>
        <fullName evidence="4">ABC transporter substrate-binding protein</fullName>
    </recommendedName>
</protein>
<evidence type="ECO:0008006" key="4">
    <source>
        <dbReference type="Google" id="ProtNLM"/>
    </source>
</evidence>
<reference evidence="2 3" key="1">
    <citation type="submission" date="2017-08" db="EMBL/GenBank/DDBJ databases">
        <title>Substantial Increase in Enzyme Production by Combined Drug-Resistance Mutations in Paenibacillus agaridevorans.</title>
        <authorList>
            <person name="Tanaka Y."/>
            <person name="Funane K."/>
            <person name="Hosaka T."/>
            <person name="Shiwa Y."/>
            <person name="Fujita N."/>
            <person name="Miyazaki T."/>
            <person name="Yoshikawa H."/>
            <person name="Murakami K."/>
            <person name="Kasahara K."/>
            <person name="Inaoka T."/>
            <person name="Hiraga Y."/>
            <person name="Ochi K."/>
        </authorList>
    </citation>
    <scope>NUCLEOTIDE SEQUENCE [LARGE SCALE GENOMIC DNA]</scope>
    <source>
        <strain evidence="2 3">T-3040</strain>
    </source>
</reference>
<proteinExistence type="predicted"/>
<dbReference type="Gene3D" id="3.40.190.10">
    <property type="entry name" value="Periplasmic binding protein-like II"/>
    <property type="match status" value="2"/>
</dbReference>
<dbReference type="SUPFAM" id="SSF53850">
    <property type="entry name" value="Periplasmic binding protein-like II"/>
    <property type="match status" value="1"/>
</dbReference>
<dbReference type="AlphaFoldDB" id="A0A2R5EH58"/>
<dbReference type="Proteomes" id="UP000245202">
    <property type="component" value="Unassembled WGS sequence"/>
</dbReference>
<evidence type="ECO:0000313" key="3">
    <source>
        <dbReference type="Proteomes" id="UP000245202"/>
    </source>
</evidence>